<feature type="transmembrane region" description="Helical" evidence="1">
    <location>
        <begin position="20"/>
        <end position="39"/>
    </location>
</feature>
<sequence length="82" mass="9801">MRFLRFYVLLMAKFLLSRLVHSLIRLLLILFLFTAPIWIHCTVRHILSFGGFWGNTVRLLGSVYSCPPFYDTFEYAMFDYLK</sequence>
<keyword evidence="1" id="KW-0812">Transmembrane</keyword>
<evidence type="ECO:0000313" key="2">
    <source>
        <dbReference type="EMBL" id="KAG9483435.1"/>
    </source>
</evidence>
<dbReference type="Proteomes" id="UP000770717">
    <property type="component" value="Unassembled WGS sequence"/>
</dbReference>
<dbReference type="EMBL" id="WNTK01000005">
    <property type="protein sequence ID" value="KAG9483435.1"/>
    <property type="molecule type" value="Genomic_DNA"/>
</dbReference>
<evidence type="ECO:0000256" key="1">
    <source>
        <dbReference type="SAM" id="Phobius"/>
    </source>
</evidence>
<comment type="caution">
    <text evidence="2">The sequence shown here is derived from an EMBL/GenBank/DDBJ whole genome shotgun (WGS) entry which is preliminary data.</text>
</comment>
<organism evidence="2 3">
    <name type="scientific">Eleutherodactylus coqui</name>
    <name type="common">Puerto Rican coqui</name>
    <dbReference type="NCBI Taxonomy" id="57060"/>
    <lineage>
        <taxon>Eukaryota</taxon>
        <taxon>Metazoa</taxon>
        <taxon>Chordata</taxon>
        <taxon>Craniata</taxon>
        <taxon>Vertebrata</taxon>
        <taxon>Euteleostomi</taxon>
        <taxon>Amphibia</taxon>
        <taxon>Batrachia</taxon>
        <taxon>Anura</taxon>
        <taxon>Neobatrachia</taxon>
        <taxon>Hyloidea</taxon>
        <taxon>Eleutherodactylidae</taxon>
        <taxon>Eleutherodactylinae</taxon>
        <taxon>Eleutherodactylus</taxon>
        <taxon>Eleutherodactylus</taxon>
    </lineage>
</organism>
<keyword evidence="3" id="KW-1185">Reference proteome</keyword>
<gene>
    <name evidence="2" type="ORF">GDO78_009384</name>
</gene>
<accession>A0A8J6FAX3</accession>
<dbReference type="AlphaFoldDB" id="A0A8J6FAX3"/>
<reference evidence="2" key="1">
    <citation type="thesis" date="2020" institute="ProQuest LLC" country="789 East Eisenhower Parkway, Ann Arbor, MI, USA">
        <title>Comparative Genomics and Chromosome Evolution.</title>
        <authorList>
            <person name="Mudd A.B."/>
        </authorList>
    </citation>
    <scope>NUCLEOTIDE SEQUENCE</scope>
    <source>
        <strain evidence="2">HN-11 Male</strain>
        <tissue evidence="2">Kidney and liver</tissue>
    </source>
</reference>
<keyword evidence="1" id="KW-1133">Transmembrane helix</keyword>
<proteinExistence type="predicted"/>
<name>A0A8J6FAX3_ELECQ</name>
<keyword evidence="1" id="KW-0472">Membrane</keyword>
<protein>
    <submittedName>
        <fullName evidence="2">Uncharacterized protein</fullName>
    </submittedName>
</protein>
<evidence type="ECO:0000313" key="3">
    <source>
        <dbReference type="Proteomes" id="UP000770717"/>
    </source>
</evidence>